<comment type="caution">
    <text evidence="5">The sequence shown here is derived from an EMBL/GenBank/DDBJ whole genome shotgun (WGS) entry which is preliminary data.</text>
</comment>
<dbReference type="EMBL" id="CAJNOJ010000009">
    <property type="protein sequence ID" value="CAF0773774.1"/>
    <property type="molecule type" value="Genomic_DNA"/>
</dbReference>
<dbReference type="Gene3D" id="2.30.30.40">
    <property type="entry name" value="SH3 Domains"/>
    <property type="match status" value="1"/>
</dbReference>
<evidence type="ECO:0000313" key="5">
    <source>
        <dbReference type="EMBL" id="CAF0773774.1"/>
    </source>
</evidence>
<dbReference type="FunFam" id="2.30.30.40:FF:000009">
    <property type="entry name" value="Breast cancer anti-estrogen resistance 1"/>
    <property type="match status" value="1"/>
</dbReference>
<keyword evidence="1 2" id="KW-0728">SH3 domain</keyword>
<evidence type="ECO:0000259" key="4">
    <source>
        <dbReference type="PROSITE" id="PS50002"/>
    </source>
</evidence>
<gene>
    <name evidence="5" type="ORF">EDS130_LOCUS3454</name>
</gene>
<dbReference type="GO" id="GO:0007169">
    <property type="term" value="P:cell surface receptor protein tyrosine kinase signaling pathway"/>
    <property type="evidence" value="ECO:0007669"/>
    <property type="project" value="TreeGrafter"/>
</dbReference>
<organism evidence="5 6">
    <name type="scientific">Adineta ricciae</name>
    <name type="common">Rotifer</name>
    <dbReference type="NCBI Taxonomy" id="249248"/>
    <lineage>
        <taxon>Eukaryota</taxon>
        <taxon>Metazoa</taxon>
        <taxon>Spiralia</taxon>
        <taxon>Gnathifera</taxon>
        <taxon>Rotifera</taxon>
        <taxon>Eurotatoria</taxon>
        <taxon>Bdelloidea</taxon>
        <taxon>Adinetida</taxon>
        <taxon>Adinetidae</taxon>
        <taxon>Adineta</taxon>
    </lineage>
</organism>
<feature type="domain" description="SH3" evidence="4">
    <location>
        <begin position="1"/>
        <end position="61"/>
    </location>
</feature>
<dbReference type="PROSITE" id="PS50002">
    <property type="entry name" value="SH3"/>
    <property type="match status" value="1"/>
</dbReference>
<feature type="compositionally biased region" description="Low complexity" evidence="3">
    <location>
        <begin position="62"/>
        <end position="72"/>
    </location>
</feature>
<feature type="region of interest" description="Disordered" evidence="3">
    <location>
        <begin position="115"/>
        <end position="146"/>
    </location>
</feature>
<feature type="compositionally biased region" description="Low complexity" evidence="3">
    <location>
        <begin position="124"/>
        <end position="146"/>
    </location>
</feature>
<feature type="region of interest" description="Disordered" evidence="3">
    <location>
        <begin position="62"/>
        <end position="82"/>
    </location>
</feature>
<sequence length="516" mass="58514">MQLAIALYNNDVDDEDELEFRKGDILTVLIENPNGLNGWWLCQHKGKCGLCPGNRLKLISTSTSTSSTNESNEPQRSSPCLSTASMYDSLSNDYDIPVTAPILLSTVTDDHDYDIPQGSSDFYSNSSTPTPIDSSPESSSRSSGIYSTNDLRLSDLSTSSSSSSSEFHTLILNGNTHSQLLSSTDIDQLQVSFRKLSIRSLLLEKYRQLLLNSNIESINRLFINECRIFLHDYGCLLDRHTYKIFKQNLLFELEHVTNNNQRIVQLATQILQLIKPILEMRVKQKSSSVPSIPIDVFKKLNLEPIEEIINENENKKLPTSMSTTQIYGSFQNRKSKVHSRTSQLPTSRTCHSNFLSELSNKDNQSDDYDYIDDDYSTVSSTSAADPLVKCYYRHIREHIASISMRYTRLSQLNQRPNDANTMTTLITDSKALIIAGHKLVFVLETLHEHLRHSTKLQQTQTPLISLTKQLCDGLTSFVRLLKQFTNQNCTNMQQFQHDTQLIMNSVKKIQQQCSSI</sequence>
<dbReference type="Proteomes" id="UP000663852">
    <property type="component" value="Unassembled WGS sequence"/>
</dbReference>
<protein>
    <recommendedName>
        <fullName evidence="4">SH3 domain-containing protein</fullName>
    </recommendedName>
</protein>
<dbReference type="Pfam" id="PF14604">
    <property type="entry name" value="SH3_9"/>
    <property type="match status" value="1"/>
</dbReference>
<dbReference type="SMART" id="SM00326">
    <property type="entry name" value="SH3"/>
    <property type="match status" value="1"/>
</dbReference>
<evidence type="ECO:0000313" key="6">
    <source>
        <dbReference type="Proteomes" id="UP000663852"/>
    </source>
</evidence>
<dbReference type="GO" id="GO:0005737">
    <property type="term" value="C:cytoplasm"/>
    <property type="evidence" value="ECO:0007669"/>
    <property type="project" value="TreeGrafter"/>
</dbReference>
<evidence type="ECO:0000256" key="1">
    <source>
        <dbReference type="ARBA" id="ARBA00022443"/>
    </source>
</evidence>
<name>A0A813QV57_ADIRI</name>
<dbReference type="AlphaFoldDB" id="A0A813QV57"/>
<dbReference type="GO" id="GO:0005886">
    <property type="term" value="C:plasma membrane"/>
    <property type="evidence" value="ECO:0007669"/>
    <property type="project" value="TreeGrafter"/>
</dbReference>
<dbReference type="GO" id="GO:0016477">
    <property type="term" value="P:cell migration"/>
    <property type="evidence" value="ECO:0007669"/>
    <property type="project" value="TreeGrafter"/>
</dbReference>
<dbReference type="InterPro" id="IPR037362">
    <property type="entry name" value="CAS_fam"/>
</dbReference>
<dbReference type="InterPro" id="IPR001452">
    <property type="entry name" value="SH3_domain"/>
</dbReference>
<dbReference type="SUPFAM" id="SSF50044">
    <property type="entry name" value="SH3-domain"/>
    <property type="match status" value="1"/>
</dbReference>
<evidence type="ECO:0000256" key="2">
    <source>
        <dbReference type="PROSITE-ProRule" id="PRU00192"/>
    </source>
</evidence>
<dbReference type="PANTHER" id="PTHR10654">
    <property type="entry name" value="CAS SCAFFOLDING PROTEIN"/>
    <property type="match status" value="1"/>
</dbReference>
<proteinExistence type="predicted"/>
<dbReference type="InterPro" id="IPR036028">
    <property type="entry name" value="SH3-like_dom_sf"/>
</dbReference>
<dbReference type="Gene3D" id="1.20.120.230">
    <property type="entry name" value="Alpha-catenin/vinculin-like"/>
    <property type="match status" value="1"/>
</dbReference>
<dbReference type="OrthoDB" id="5983572at2759"/>
<reference evidence="5" key="1">
    <citation type="submission" date="2021-02" db="EMBL/GenBank/DDBJ databases">
        <authorList>
            <person name="Nowell W R."/>
        </authorList>
    </citation>
    <scope>NUCLEOTIDE SEQUENCE</scope>
</reference>
<dbReference type="GO" id="GO:0007155">
    <property type="term" value="P:cell adhesion"/>
    <property type="evidence" value="ECO:0007669"/>
    <property type="project" value="UniProtKB-KW"/>
</dbReference>
<accession>A0A813QV57</accession>
<dbReference type="PANTHER" id="PTHR10654:SF18">
    <property type="entry name" value="IP17195P"/>
    <property type="match status" value="1"/>
</dbReference>
<evidence type="ECO:0000256" key="3">
    <source>
        <dbReference type="SAM" id="MobiDB-lite"/>
    </source>
</evidence>